<dbReference type="RefSeq" id="WP_156625349.1">
    <property type="nucleotide sequence ID" value="NZ_CACRTO010000008.1"/>
</dbReference>
<organism evidence="1">
    <name type="scientific">Clostridium tertium</name>
    <dbReference type="NCBI Taxonomy" id="1559"/>
    <lineage>
        <taxon>Bacteria</taxon>
        <taxon>Bacillati</taxon>
        <taxon>Bacillota</taxon>
        <taxon>Clostridia</taxon>
        <taxon>Eubacteriales</taxon>
        <taxon>Clostridiaceae</taxon>
        <taxon>Clostridium</taxon>
    </lineage>
</organism>
<dbReference type="EMBL" id="CACRTO010000008">
    <property type="protein sequence ID" value="VYT86606.1"/>
    <property type="molecule type" value="Genomic_DNA"/>
</dbReference>
<gene>
    <name evidence="1" type="ORF">CTLFYP3_00871</name>
</gene>
<sequence>MEFLIEPYVGVGTIKLGMKQKDIQEVLNEEPRRFKKFQDDEYETEAYEYFYVYYKNSGICEAIEFFSPAKVILNGINLLELPFKDIEEYFFKIDKDVEIEETGLTSFKYGVGIYAPYALEEPLEKAEGVIVFEKGYYE</sequence>
<dbReference type="AlphaFoldDB" id="A0A6N3A9N6"/>
<name>A0A6N3A9N6_9CLOT</name>
<evidence type="ECO:0000313" key="1">
    <source>
        <dbReference type="EMBL" id="VYT86606.1"/>
    </source>
</evidence>
<proteinExistence type="predicted"/>
<reference evidence="1" key="1">
    <citation type="submission" date="2019-11" db="EMBL/GenBank/DDBJ databases">
        <authorList>
            <person name="Feng L."/>
        </authorList>
    </citation>
    <scope>NUCLEOTIDE SEQUENCE</scope>
    <source>
        <strain evidence="1">CTertiumLFYP3</strain>
    </source>
</reference>
<accession>A0A6N3A9N6</accession>
<protein>
    <submittedName>
        <fullName evidence="1">Uncharacterized protein</fullName>
    </submittedName>
</protein>